<dbReference type="SUPFAM" id="SSF53720">
    <property type="entry name" value="ALDH-like"/>
    <property type="match status" value="2"/>
</dbReference>
<feature type="domain" description="Proline dehydrogenase PutA" evidence="24">
    <location>
        <begin position="73"/>
        <end position="186"/>
    </location>
</feature>
<dbReference type="Pfam" id="PF14850">
    <property type="entry name" value="Pro_dh-DNA_bdg"/>
    <property type="match status" value="1"/>
</dbReference>
<feature type="active site" evidence="21">
    <location>
        <position position="841"/>
    </location>
</feature>
<comment type="similarity">
    <text evidence="19">In the C-terminal section; belongs to the aldehyde dehydrogenase family.</text>
</comment>
<evidence type="ECO:0000256" key="9">
    <source>
        <dbReference type="ARBA" id="ARBA00023002"/>
    </source>
</evidence>
<feature type="domain" description="Aldehyde dehydrogenase" evidence="22">
    <location>
        <begin position="1068"/>
        <end position="1279"/>
    </location>
</feature>
<keyword evidence="13" id="KW-0238">DNA-binding</keyword>
<feature type="domain" description="Aldehyde dehydrogenase" evidence="22">
    <location>
        <begin position="574"/>
        <end position="1029"/>
    </location>
</feature>
<dbReference type="Gene3D" id="3.40.605.10">
    <property type="entry name" value="Aldehyde Dehydrogenase, Chain A, domain 1"/>
    <property type="match status" value="2"/>
</dbReference>
<evidence type="ECO:0000256" key="16">
    <source>
        <dbReference type="ARBA" id="ARBA00048142"/>
    </source>
</evidence>
<reference evidence="26 27" key="1">
    <citation type="submission" date="2020-08" db="EMBL/GenBank/DDBJ databases">
        <title>Genomic Encyclopedia of Type Strains, Phase IV (KMG-IV): sequencing the most valuable type-strain genomes for metagenomic binning, comparative biology and taxonomic classification.</title>
        <authorList>
            <person name="Goeker M."/>
        </authorList>
    </citation>
    <scope>NUCLEOTIDE SEQUENCE [LARGE SCALE GENOMIC DNA]</scope>
    <source>
        <strain evidence="26 27">DSM 11590</strain>
    </source>
</reference>
<feature type="active site" evidence="21">
    <location>
        <position position="807"/>
    </location>
</feature>
<accession>A0A7X0DQN9</accession>
<evidence type="ECO:0000256" key="6">
    <source>
        <dbReference type="ARBA" id="ARBA00022491"/>
    </source>
</evidence>
<keyword evidence="12" id="KW-0642">Proline metabolism</keyword>
<dbReference type="GO" id="GO:0009898">
    <property type="term" value="C:cytoplasmic side of plasma membrane"/>
    <property type="evidence" value="ECO:0007669"/>
    <property type="project" value="TreeGrafter"/>
</dbReference>
<dbReference type="SUPFAM" id="SSF51730">
    <property type="entry name" value="FAD-linked oxidoreductase"/>
    <property type="match status" value="1"/>
</dbReference>
<feature type="domain" description="Proline dehydrogenase" evidence="23">
    <location>
        <begin position="196"/>
        <end position="489"/>
    </location>
</feature>
<gene>
    <name evidence="26" type="ORF">FHS48_003933</name>
</gene>
<evidence type="ECO:0000256" key="12">
    <source>
        <dbReference type="ARBA" id="ARBA00023062"/>
    </source>
</evidence>
<organism evidence="26 27">
    <name type="scientific">Novispirillum itersonii</name>
    <name type="common">Aquaspirillum itersonii</name>
    <dbReference type="NCBI Taxonomy" id="189"/>
    <lineage>
        <taxon>Bacteria</taxon>
        <taxon>Pseudomonadati</taxon>
        <taxon>Pseudomonadota</taxon>
        <taxon>Alphaproteobacteria</taxon>
        <taxon>Rhodospirillales</taxon>
        <taxon>Novispirillaceae</taxon>
        <taxon>Novispirillum</taxon>
    </lineage>
</organism>
<dbReference type="GO" id="GO:0010133">
    <property type="term" value="P:L-proline catabolic process to L-glutamate"/>
    <property type="evidence" value="ECO:0007669"/>
    <property type="project" value="UniProtKB-UniRule"/>
</dbReference>
<comment type="cofactor">
    <cofactor evidence="1">
        <name>FAD</name>
        <dbReference type="ChEBI" id="CHEBI:57692"/>
    </cofactor>
</comment>
<comment type="catalytic activity">
    <reaction evidence="16">
        <text>L-glutamate 5-semialdehyde + NAD(+) + H2O = L-glutamate + NADH + 2 H(+)</text>
        <dbReference type="Rhea" id="RHEA:30235"/>
        <dbReference type="ChEBI" id="CHEBI:15377"/>
        <dbReference type="ChEBI" id="CHEBI:15378"/>
        <dbReference type="ChEBI" id="CHEBI:29985"/>
        <dbReference type="ChEBI" id="CHEBI:57540"/>
        <dbReference type="ChEBI" id="CHEBI:57945"/>
        <dbReference type="ChEBI" id="CHEBI:58066"/>
        <dbReference type="EC" id="1.2.1.88"/>
    </reaction>
</comment>
<dbReference type="GO" id="GO:0003677">
    <property type="term" value="F:DNA binding"/>
    <property type="evidence" value="ECO:0007669"/>
    <property type="project" value="UniProtKB-KW"/>
</dbReference>
<evidence type="ECO:0000256" key="19">
    <source>
        <dbReference type="ARBA" id="ARBA00060911"/>
    </source>
</evidence>
<evidence type="ECO:0000256" key="17">
    <source>
        <dbReference type="ARBA" id="ARBA00048779"/>
    </source>
</evidence>
<dbReference type="GO" id="GO:0003700">
    <property type="term" value="F:DNA-binding transcription factor activity"/>
    <property type="evidence" value="ECO:0007669"/>
    <property type="project" value="InterPro"/>
</dbReference>
<keyword evidence="27" id="KW-1185">Reference proteome</keyword>
<keyword evidence="6" id="KW-0678">Repressor</keyword>
<dbReference type="Proteomes" id="UP000544872">
    <property type="component" value="Unassembled WGS sequence"/>
</dbReference>
<comment type="pathway">
    <text evidence="2">Amino-acid degradation; L-proline degradation into L-glutamate; L-glutamate from L-proline: step 1/2.</text>
</comment>
<evidence type="ECO:0000256" key="20">
    <source>
        <dbReference type="ARBA" id="ARBA00074690"/>
    </source>
</evidence>
<evidence type="ECO:0000256" key="18">
    <source>
        <dbReference type="ARBA" id="ARBA00060889"/>
    </source>
</evidence>
<evidence type="ECO:0000256" key="5">
    <source>
        <dbReference type="ARBA" id="ARBA00012884"/>
    </source>
</evidence>
<dbReference type="FunFam" id="3.20.20.220:FF:000004">
    <property type="entry name" value="Bifunctional protein PutA"/>
    <property type="match status" value="1"/>
</dbReference>
<keyword evidence="15" id="KW-0511">Multifunctional enzyme</keyword>
<dbReference type="PANTHER" id="PTHR42862">
    <property type="entry name" value="DELTA-1-PYRROLINE-5-CARBOXYLATE DEHYDROGENASE 1, ISOFORM A-RELATED"/>
    <property type="match status" value="1"/>
</dbReference>
<evidence type="ECO:0000256" key="13">
    <source>
        <dbReference type="ARBA" id="ARBA00023125"/>
    </source>
</evidence>
<evidence type="ECO:0000256" key="10">
    <source>
        <dbReference type="ARBA" id="ARBA00023015"/>
    </source>
</evidence>
<keyword evidence="8" id="KW-0274">FAD</keyword>
<comment type="pathway">
    <text evidence="3">Amino-acid degradation; L-proline degradation into L-glutamate; L-glutamate from L-proline: step 2/2.</text>
</comment>
<evidence type="ECO:0000259" key="24">
    <source>
        <dbReference type="Pfam" id="PF14850"/>
    </source>
</evidence>
<dbReference type="InterPro" id="IPR024082">
    <property type="entry name" value="PRODH_PutA_dom_II"/>
</dbReference>
<keyword evidence="7" id="KW-0285">Flavoprotein</keyword>
<dbReference type="Gene3D" id="3.20.20.220">
    <property type="match status" value="1"/>
</dbReference>
<dbReference type="FunFam" id="3.40.309.10:FF:000005">
    <property type="entry name" value="1-pyrroline-5-carboxylate dehydrogenase 1"/>
    <property type="match status" value="1"/>
</dbReference>
<evidence type="ECO:0000259" key="22">
    <source>
        <dbReference type="Pfam" id="PF00171"/>
    </source>
</evidence>
<dbReference type="InterPro" id="IPR050485">
    <property type="entry name" value="Proline_metab_enzyme"/>
</dbReference>
<dbReference type="InterPro" id="IPR005933">
    <property type="entry name" value="PutA_C"/>
</dbReference>
<dbReference type="CDD" id="cd07125">
    <property type="entry name" value="ALDH_PutA-P5CDH"/>
    <property type="match status" value="1"/>
</dbReference>
<keyword evidence="11" id="KW-0520">NAD</keyword>
<comment type="caution">
    <text evidence="26">The sequence shown here is derived from an EMBL/GenBank/DDBJ whole genome shotgun (WGS) entry which is preliminary data.</text>
</comment>
<evidence type="ECO:0000256" key="1">
    <source>
        <dbReference type="ARBA" id="ARBA00001974"/>
    </source>
</evidence>
<evidence type="ECO:0000256" key="4">
    <source>
        <dbReference type="ARBA" id="ARBA00012695"/>
    </source>
</evidence>
<keyword evidence="14" id="KW-0804">Transcription</keyword>
<evidence type="ECO:0000256" key="2">
    <source>
        <dbReference type="ARBA" id="ARBA00004739"/>
    </source>
</evidence>
<proteinExistence type="inferred from homology"/>
<dbReference type="Pfam" id="PF00171">
    <property type="entry name" value="Aldedh"/>
    <property type="match status" value="2"/>
</dbReference>
<evidence type="ECO:0000259" key="25">
    <source>
        <dbReference type="Pfam" id="PF18327"/>
    </source>
</evidence>
<dbReference type="InterPro" id="IPR016162">
    <property type="entry name" value="Ald_DH_N"/>
</dbReference>
<dbReference type="InterPro" id="IPR024089">
    <property type="entry name" value="PRODH_PutA_dom_I/II"/>
</dbReference>
<evidence type="ECO:0000256" key="21">
    <source>
        <dbReference type="PIRSR" id="PIRSR000197-1"/>
    </source>
</evidence>
<keyword evidence="9 26" id="KW-0560">Oxidoreductase</keyword>
<sequence>MSNDTPMLFTSADPAFPEWRDMLASGYRRDEDAVVAELMEEAALPDAVKARVTARARDLVALVRSNRSRKGGVDAFMNEYDLSTQEGLTLMCLAEALLRIPDGETADRLIRDKLTGTDWEKHLGNSRSIFVNASTIGLMLTGRILGPNDLPEDAPEGVVRRLVSRLGEPVIRQALKQAMKIMGRQFVLGRTITEAMDRAAEQEKRGYRYSYDMLGEAARTDEDATKYYISYEKAIHAIGKASNGRGVLAGPGISVKLSALHPRYEFAKRAEILDVLAARTLELAKLAKQYDIGFCIDAEEADRLELSLELIDKVYSDPSLGNWTGFGLAVQAYQKRTRQVIDTLAGMVRRVGRRMNVRLVKGAYWDAEVKRAQEAGMTDYPVYTRKVATDVSYLACARRLFTYGELFFPQFATHNAHTAACILELAEGRPFEFQRLHGMGEELHDEIVPANKLNVPCRIYAPVGGHAELLSYLVRRLLENGANTSFVNRLVDDRTPIDAIIADPVERLAALPKKRHPHIPLPLDLYGAGRRNSKGLDLTDSTVAQPLAAAMAASAARVRQSGPIVSGELRVRTEQPVCNPADTRHVVGTVSEATAEDIADALTRAVTAQSQWAARPASERAAVLRKAADLMEDRMVDLMTVCQIEAGKTLGDTIAEVREAVDFLRYYAGEAERVCGGAVEMPDAAGRPSRVVMQGRGVFLCISPWNFPLAIFAGQVAAALAAGNAVIAKPAEQTPLIAAEAVRILLDAGVPADALHLLPGRGETVGAALVNDARIAGVAFTGSEQVAKIISRSLAARKAADAPLIAETGGMNAMIMDSSALPEQVIRDAVLSAFGSAGQRCSALRVLFVQEDVADHLIGMLKGAMERLRIDLPNLLTTDVGPVIDEDARSVLQAHADRMDREAKLIYRCDVAGACDHGTFFAPRAYEIPGLHVLKREVFGPVLHVVRYKSSDLDAVIDAIRNTGYGLTMGIHTRIDSKARYIHSRSRVGNTYVNRNMIGAVVGVQPFGGEGLSGTGPKAGGPNYLGRFTVPVAEPLLEDDLAAARRAVELDAGKLMNADLPAGARAPASAGDVAAVLSRLRAEAPDFDARDGGQRADLLLDLARTLNVEGPLLTAVLGRDTGRALATAAGEVRAAHDQVILLARQVRHELSAPLALPGPTGERNELRHHGRGVALVLADASASLSQVLGHVAAALGGGNAVAVVADAALSGAVMAALSGLNGLVPVLTVPGDRQADLLAAPGIETVAVSGAAALAEQAAAVLAAREGAIVHLVTDSVSPYLLSRFCAERTLTVDMTAAGGNASLMTLNEDAAAE</sequence>
<dbReference type="InterPro" id="IPR002872">
    <property type="entry name" value="Proline_DH_dom"/>
</dbReference>
<dbReference type="Gene3D" id="1.20.5.550">
    <property type="entry name" value="Single Helix bin"/>
    <property type="match status" value="1"/>
</dbReference>
<dbReference type="Pfam" id="PF18327">
    <property type="entry name" value="PRODH"/>
    <property type="match status" value="1"/>
</dbReference>
<comment type="similarity">
    <text evidence="18">In the N-terminal section; belongs to the proline dehydrogenase family.</text>
</comment>
<dbReference type="EMBL" id="JACIIX010000028">
    <property type="protein sequence ID" value="MBB6212477.1"/>
    <property type="molecule type" value="Genomic_DNA"/>
</dbReference>
<dbReference type="InterPro" id="IPR016160">
    <property type="entry name" value="Ald_DH_CS_CYS"/>
</dbReference>
<evidence type="ECO:0000256" key="15">
    <source>
        <dbReference type="ARBA" id="ARBA00023268"/>
    </source>
</evidence>
<feature type="domain" description="Proline utilization A proline dehydrogenase N-terminal" evidence="25">
    <location>
        <begin position="20"/>
        <end position="64"/>
    </location>
</feature>
<dbReference type="GO" id="GO:0004657">
    <property type="term" value="F:proline dehydrogenase activity"/>
    <property type="evidence" value="ECO:0007669"/>
    <property type="project" value="UniProtKB-UniRule"/>
</dbReference>
<dbReference type="InterPro" id="IPR024090">
    <property type="entry name" value="PRODH_PutA_dom_I"/>
</dbReference>
<dbReference type="Gene3D" id="3.40.309.10">
    <property type="entry name" value="Aldehyde Dehydrogenase, Chain A, domain 2"/>
    <property type="match status" value="1"/>
</dbReference>
<evidence type="ECO:0000313" key="26">
    <source>
        <dbReference type="EMBL" id="MBB6212477.1"/>
    </source>
</evidence>
<dbReference type="Gene3D" id="1.20.5.460">
    <property type="entry name" value="Single helix bin"/>
    <property type="match status" value="1"/>
</dbReference>
<evidence type="ECO:0000256" key="7">
    <source>
        <dbReference type="ARBA" id="ARBA00022630"/>
    </source>
</evidence>
<keyword evidence="10" id="KW-0805">Transcription regulation</keyword>
<name>A0A7X0DQN9_NOVIT</name>
<dbReference type="NCBIfam" id="NF008869">
    <property type="entry name" value="PRK11904.1"/>
    <property type="match status" value="1"/>
</dbReference>
<dbReference type="EC" id="1.5.5.2" evidence="4"/>
<dbReference type="PROSITE" id="PS00070">
    <property type="entry name" value="ALDEHYDE_DEHYDR_CYS"/>
    <property type="match status" value="1"/>
</dbReference>
<evidence type="ECO:0000256" key="8">
    <source>
        <dbReference type="ARBA" id="ARBA00022827"/>
    </source>
</evidence>
<comment type="catalytic activity">
    <reaction evidence="17">
        <text>L-proline + a quinone = (S)-1-pyrroline-5-carboxylate + a quinol + H(+)</text>
        <dbReference type="Rhea" id="RHEA:23784"/>
        <dbReference type="ChEBI" id="CHEBI:15378"/>
        <dbReference type="ChEBI" id="CHEBI:17388"/>
        <dbReference type="ChEBI" id="CHEBI:24646"/>
        <dbReference type="ChEBI" id="CHEBI:60039"/>
        <dbReference type="ChEBI" id="CHEBI:132124"/>
        <dbReference type="EC" id="1.5.5.2"/>
    </reaction>
</comment>
<evidence type="ECO:0000256" key="3">
    <source>
        <dbReference type="ARBA" id="ARBA00004786"/>
    </source>
</evidence>
<dbReference type="SUPFAM" id="SSF81935">
    <property type="entry name" value="N-terminal domain of bifunctional PutA protein"/>
    <property type="match status" value="1"/>
</dbReference>
<dbReference type="GO" id="GO:0003842">
    <property type="term" value="F:L-glutamate gamma-semialdehyde dehydrogenase activity"/>
    <property type="evidence" value="ECO:0007669"/>
    <property type="project" value="UniProtKB-UniRule"/>
</dbReference>
<evidence type="ECO:0000313" key="27">
    <source>
        <dbReference type="Proteomes" id="UP000544872"/>
    </source>
</evidence>
<dbReference type="InterPro" id="IPR015590">
    <property type="entry name" value="Aldehyde_DH_dom"/>
</dbReference>
<dbReference type="InterPro" id="IPR016161">
    <property type="entry name" value="Ald_DH/histidinol_DH"/>
</dbReference>
<dbReference type="InterPro" id="IPR041349">
    <property type="entry name" value="PRODH"/>
</dbReference>
<evidence type="ECO:0000256" key="14">
    <source>
        <dbReference type="ARBA" id="ARBA00023163"/>
    </source>
</evidence>
<evidence type="ECO:0000259" key="23">
    <source>
        <dbReference type="Pfam" id="PF01619"/>
    </source>
</evidence>
<dbReference type="RefSeq" id="WP_221443616.1">
    <property type="nucleotide sequence ID" value="NZ_JACIIX010000028.1"/>
</dbReference>
<dbReference type="InterPro" id="IPR029041">
    <property type="entry name" value="FAD-linked_oxidoreductase-like"/>
</dbReference>
<dbReference type="NCBIfam" id="TIGR01238">
    <property type="entry name" value="D1pyr5carbox3"/>
    <property type="match status" value="1"/>
</dbReference>
<dbReference type="Pfam" id="PF01619">
    <property type="entry name" value="Pro_dh"/>
    <property type="match status" value="1"/>
</dbReference>
<dbReference type="UniPathway" id="UPA00261">
    <property type="reaction ID" value="UER00373"/>
</dbReference>
<dbReference type="InterPro" id="IPR016163">
    <property type="entry name" value="Ald_DH_C"/>
</dbReference>
<dbReference type="PANTHER" id="PTHR42862:SF1">
    <property type="entry name" value="DELTA-1-PYRROLINE-5-CARBOXYLATE DEHYDROGENASE 2, ISOFORM A-RELATED"/>
    <property type="match status" value="1"/>
</dbReference>
<evidence type="ECO:0000256" key="11">
    <source>
        <dbReference type="ARBA" id="ARBA00023027"/>
    </source>
</evidence>
<protein>
    <recommendedName>
        <fullName evidence="20">Bifunctional protein PutA</fullName>
        <ecNumber evidence="5">1.2.1.88</ecNumber>
        <ecNumber evidence="4">1.5.5.2</ecNumber>
    </recommendedName>
</protein>
<dbReference type="EC" id="1.2.1.88" evidence="5"/>